<dbReference type="STRING" id="29529.SAMN04488122_2821"/>
<organism evidence="2 3">
    <name type="scientific">Chitinophaga arvensicola</name>
    <dbReference type="NCBI Taxonomy" id="29529"/>
    <lineage>
        <taxon>Bacteria</taxon>
        <taxon>Pseudomonadati</taxon>
        <taxon>Bacteroidota</taxon>
        <taxon>Chitinophagia</taxon>
        <taxon>Chitinophagales</taxon>
        <taxon>Chitinophagaceae</taxon>
        <taxon>Chitinophaga</taxon>
    </lineage>
</organism>
<keyword evidence="1" id="KW-0472">Membrane</keyword>
<dbReference type="OrthoDB" id="1345370at2"/>
<proteinExistence type="predicted"/>
<sequence>MKSAPGHLPRIGYYRMNRNTMDVNKDLLQKYYQGHCTDMEKQMVEEWLLRQDAFTGVVHDDNEDARARMWYIINANTIGHSRARIQRFKQYTTIAACLLVIATTGFLVWQKVYRLPAASAYIIIDNTSRHLQTQQQMGNVFLSESANGPLRFISTPDKKDCVLYTNSLIINNQRGEDIWVYLKTSSEKYSKMVKFLCRKKTTYVAGYITEHSTGGSRKYLYSKVSGTAMFIPQEFESNINSQLNAAKINGKQKGHTTIII</sequence>
<accession>A0A1I0RH54</accession>
<evidence type="ECO:0000313" key="3">
    <source>
        <dbReference type="Proteomes" id="UP000199310"/>
    </source>
</evidence>
<protein>
    <submittedName>
        <fullName evidence="2">Uncharacterized protein</fullName>
    </submittedName>
</protein>
<evidence type="ECO:0000313" key="2">
    <source>
        <dbReference type="EMBL" id="SEW40130.1"/>
    </source>
</evidence>
<name>A0A1I0RH54_9BACT</name>
<keyword evidence="3" id="KW-1185">Reference proteome</keyword>
<keyword evidence="1" id="KW-0812">Transmembrane</keyword>
<dbReference type="AlphaFoldDB" id="A0A1I0RH54"/>
<dbReference type="EMBL" id="FOJG01000001">
    <property type="protein sequence ID" value="SEW40130.1"/>
    <property type="molecule type" value="Genomic_DNA"/>
</dbReference>
<dbReference type="Proteomes" id="UP000199310">
    <property type="component" value="Unassembled WGS sequence"/>
</dbReference>
<evidence type="ECO:0000256" key="1">
    <source>
        <dbReference type="SAM" id="Phobius"/>
    </source>
</evidence>
<feature type="transmembrane region" description="Helical" evidence="1">
    <location>
        <begin position="91"/>
        <end position="109"/>
    </location>
</feature>
<reference evidence="3" key="1">
    <citation type="submission" date="2016-10" db="EMBL/GenBank/DDBJ databases">
        <authorList>
            <person name="Varghese N."/>
            <person name="Submissions S."/>
        </authorList>
    </citation>
    <scope>NUCLEOTIDE SEQUENCE [LARGE SCALE GENOMIC DNA]</scope>
    <source>
        <strain evidence="3">DSM 3695</strain>
    </source>
</reference>
<gene>
    <name evidence="2" type="ORF">SAMN04488122_2821</name>
</gene>
<dbReference type="RefSeq" id="WP_089895696.1">
    <property type="nucleotide sequence ID" value="NZ_FOJG01000001.1"/>
</dbReference>
<keyword evidence="1" id="KW-1133">Transmembrane helix</keyword>